<organism evidence="2 3">
    <name type="scientific">Ramalina farinacea</name>
    <dbReference type="NCBI Taxonomy" id="258253"/>
    <lineage>
        <taxon>Eukaryota</taxon>
        <taxon>Fungi</taxon>
        <taxon>Dikarya</taxon>
        <taxon>Ascomycota</taxon>
        <taxon>Pezizomycotina</taxon>
        <taxon>Lecanoromycetes</taxon>
        <taxon>OSLEUM clade</taxon>
        <taxon>Lecanoromycetidae</taxon>
        <taxon>Lecanorales</taxon>
        <taxon>Lecanorineae</taxon>
        <taxon>Ramalinaceae</taxon>
        <taxon>Ramalina</taxon>
    </lineage>
</organism>
<dbReference type="EMBL" id="JAPUFD010000012">
    <property type="protein sequence ID" value="MDI1490834.1"/>
    <property type="molecule type" value="Genomic_DNA"/>
</dbReference>
<dbReference type="AlphaFoldDB" id="A0AA43QSM9"/>
<name>A0AA43QSM9_9LECA</name>
<accession>A0AA43QSM9</accession>
<feature type="region of interest" description="Disordered" evidence="1">
    <location>
        <begin position="1"/>
        <end position="97"/>
    </location>
</feature>
<gene>
    <name evidence="2" type="ORF">OHK93_002039</name>
</gene>
<evidence type="ECO:0000313" key="3">
    <source>
        <dbReference type="Proteomes" id="UP001161017"/>
    </source>
</evidence>
<feature type="compositionally biased region" description="Low complexity" evidence="1">
    <location>
        <begin position="205"/>
        <end position="214"/>
    </location>
</feature>
<keyword evidence="3" id="KW-1185">Reference proteome</keyword>
<dbReference type="Proteomes" id="UP001161017">
    <property type="component" value="Unassembled WGS sequence"/>
</dbReference>
<feature type="compositionally biased region" description="Basic and acidic residues" evidence="1">
    <location>
        <begin position="132"/>
        <end position="161"/>
    </location>
</feature>
<evidence type="ECO:0000313" key="2">
    <source>
        <dbReference type="EMBL" id="MDI1490834.1"/>
    </source>
</evidence>
<sequence>MNFSSPAVIGPGTGWFDPAYKRRQGASGPQMGTVSKGEKNKGGKRKREAAGDAEKKVGPEQGPMNPNKQARREKREKTAKEAAESAYQRVQELERQTAETDKLGAELDELLVSGQNPERLTQLMGLIRQSRAARETAKKQEQDKQVKEHEDAVERVKRAEEQLQQAHDHLRTVRARMDPALVSTLRAVNMPIRTAEPSSQDRELAAATAKTALEQPDEKMEENV</sequence>
<feature type="region of interest" description="Disordered" evidence="1">
    <location>
        <begin position="193"/>
        <end position="224"/>
    </location>
</feature>
<proteinExistence type="predicted"/>
<feature type="compositionally biased region" description="Basic and acidic residues" evidence="1">
    <location>
        <begin position="73"/>
        <end position="83"/>
    </location>
</feature>
<evidence type="ECO:0000256" key="1">
    <source>
        <dbReference type="SAM" id="MobiDB-lite"/>
    </source>
</evidence>
<protein>
    <submittedName>
        <fullName evidence="2">Uncharacterized protein</fullName>
    </submittedName>
</protein>
<reference evidence="2" key="1">
    <citation type="journal article" date="2023" name="Genome Biol. Evol.">
        <title>First Whole Genome Sequence and Flow Cytometry Genome Size Data for the Lichen-Forming Fungus Ramalina farinacea (Ascomycota).</title>
        <authorList>
            <person name="Llewellyn T."/>
            <person name="Mian S."/>
            <person name="Hill R."/>
            <person name="Leitch I.J."/>
            <person name="Gaya E."/>
        </authorList>
    </citation>
    <scope>NUCLEOTIDE SEQUENCE</scope>
    <source>
        <strain evidence="2">LIQ254RAFAR</strain>
    </source>
</reference>
<comment type="caution">
    <text evidence="2">The sequence shown here is derived from an EMBL/GenBank/DDBJ whole genome shotgun (WGS) entry which is preliminary data.</text>
</comment>
<feature type="compositionally biased region" description="Basic and acidic residues" evidence="1">
    <location>
        <begin position="48"/>
        <end position="58"/>
    </location>
</feature>
<feature type="region of interest" description="Disordered" evidence="1">
    <location>
        <begin position="131"/>
        <end position="161"/>
    </location>
</feature>